<comment type="caution">
    <text evidence="1">The sequence shown here is derived from an EMBL/GenBank/DDBJ whole genome shotgun (WGS) entry which is preliminary data.</text>
</comment>
<proteinExistence type="predicted"/>
<evidence type="ECO:0000313" key="1">
    <source>
        <dbReference type="EMBL" id="KAJ9054699.1"/>
    </source>
</evidence>
<dbReference type="EMBL" id="QTSX02006429">
    <property type="protein sequence ID" value="KAJ9054699.1"/>
    <property type="molecule type" value="Genomic_DNA"/>
</dbReference>
<protein>
    <submittedName>
        <fullName evidence="1">Uncharacterized protein</fullName>
    </submittedName>
</protein>
<keyword evidence="2" id="KW-1185">Reference proteome</keyword>
<dbReference type="Proteomes" id="UP001165960">
    <property type="component" value="Unassembled WGS sequence"/>
</dbReference>
<evidence type="ECO:0000313" key="2">
    <source>
        <dbReference type="Proteomes" id="UP001165960"/>
    </source>
</evidence>
<name>A0ACC2RX63_9FUNG</name>
<gene>
    <name evidence="1" type="ORF">DSO57_1011489</name>
</gene>
<organism evidence="1 2">
    <name type="scientific">Entomophthora muscae</name>
    <dbReference type="NCBI Taxonomy" id="34485"/>
    <lineage>
        <taxon>Eukaryota</taxon>
        <taxon>Fungi</taxon>
        <taxon>Fungi incertae sedis</taxon>
        <taxon>Zoopagomycota</taxon>
        <taxon>Entomophthoromycotina</taxon>
        <taxon>Entomophthoromycetes</taxon>
        <taxon>Entomophthorales</taxon>
        <taxon>Entomophthoraceae</taxon>
        <taxon>Entomophthora</taxon>
    </lineage>
</organism>
<reference evidence="1" key="1">
    <citation type="submission" date="2022-04" db="EMBL/GenBank/DDBJ databases">
        <title>Genome of the entomopathogenic fungus Entomophthora muscae.</title>
        <authorList>
            <person name="Elya C."/>
            <person name="Lovett B.R."/>
            <person name="Lee E."/>
            <person name="Macias A.M."/>
            <person name="Hajek A.E."/>
            <person name="De Bivort B.L."/>
            <person name="Kasson M.T."/>
            <person name="De Fine Licht H.H."/>
            <person name="Stajich J.E."/>
        </authorList>
    </citation>
    <scope>NUCLEOTIDE SEQUENCE</scope>
    <source>
        <strain evidence="1">Berkeley</strain>
    </source>
</reference>
<sequence>MLRGGIAYLCQHLSDQEDSSSESDDEGEEETTEVPAHEDHGFFPGLEGQPRVNCAVTIHMEAVLQPRVDLASNKDTMLRIDNVLWF</sequence>
<accession>A0ACC2RX63</accession>